<name>D3A0G3_NEIM2</name>
<protein>
    <submittedName>
        <fullName evidence="1">Uncharacterized protein</fullName>
    </submittedName>
</protein>
<reference evidence="1 2" key="1">
    <citation type="submission" date="2009-10" db="EMBL/GenBank/DDBJ databases">
        <authorList>
            <person name="Weinstock G."/>
            <person name="Sodergren E."/>
            <person name="Clifton S."/>
            <person name="Fulton L."/>
            <person name="Fulton B."/>
            <person name="Courtney L."/>
            <person name="Fronick C."/>
            <person name="Harrison M."/>
            <person name="Strong C."/>
            <person name="Farmer C."/>
            <person name="Delahaunty K."/>
            <person name="Markovic C."/>
            <person name="Hall O."/>
            <person name="Minx P."/>
            <person name="Tomlinson C."/>
            <person name="Mitreva M."/>
            <person name="Nelson J."/>
            <person name="Hou S."/>
            <person name="Wollam A."/>
            <person name="Pepin K.H."/>
            <person name="Johnson M."/>
            <person name="Bhonagiri V."/>
            <person name="Nash W.E."/>
            <person name="Warren W."/>
            <person name="Chinwalla A."/>
            <person name="Mardis E.R."/>
            <person name="Wilson R.K."/>
        </authorList>
    </citation>
    <scope>NUCLEOTIDE SEQUENCE [LARGE SCALE GENOMIC DNA]</scope>
    <source>
        <strain evidence="2">ATCC 25996 / DSM 4631 / NCTC 10774 / M26</strain>
    </source>
</reference>
<sequence>MPQFHLFCTAESCFLYEIVEMSSEKVSGCGVKYARKVLIRYIL</sequence>
<proteinExistence type="predicted"/>
<evidence type="ECO:0000313" key="1">
    <source>
        <dbReference type="EMBL" id="EFC87190.1"/>
    </source>
</evidence>
<organism evidence="1 2">
    <name type="scientific">Neisseria mucosa (strain ATCC 25996 / DSM 4631 / NCTC 10774 / M26)</name>
    <dbReference type="NCBI Taxonomy" id="546266"/>
    <lineage>
        <taxon>Bacteria</taxon>
        <taxon>Pseudomonadati</taxon>
        <taxon>Pseudomonadota</taxon>
        <taxon>Betaproteobacteria</taxon>
        <taxon>Neisseriales</taxon>
        <taxon>Neisseriaceae</taxon>
        <taxon>Neisseria</taxon>
    </lineage>
</organism>
<dbReference type="Proteomes" id="UP000003344">
    <property type="component" value="Unassembled WGS sequence"/>
</dbReference>
<comment type="caution">
    <text evidence="1">The sequence shown here is derived from an EMBL/GenBank/DDBJ whole genome shotgun (WGS) entry which is preliminary data.</text>
</comment>
<evidence type="ECO:0000313" key="2">
    <source>
        <dbReference type="Proteomes" id="UP000003344"/>
    </source>
</evidence>
<accession>D3A0G3</accession>
<gene>
    <name evidence="1" type="ORF">NEIMUCOT_06399</name>
</gene>
<dbReference type="EMBL" id="ACDX02000027">
    <property type="protein sequence ID" value="EFC87190.1"/>
    <property type="molecule type" value="Genomic_DNA"/>
</dbReference>
<dbReference type="AlphaFoldDB" id="D3A0G3"/>